<evidence type="ECO:0000313" key="9">
    <source>
        <dbReference type="EMBL" id="KAL1408101.1"/>
    </source>
</evidence>
<dbReference type="InterPro" id="IPR007219">
    <property type="entry name" value="XnlR_reg_dom"/>
</dbReference>
<dbReference type="SUPFAM" id="SSF57701">
    <property type="entry name" value="Zn2/Cys6 DNA-binding domain"/>
    <property type="match status" value="1"/>
</dbReference>
<protein>
    <recommendedName>
        <fullName evidence="8">Zn(2)-C6 fungal-type domain-containing protein</fullName>
    </recommendedName>
</protein>
<keyword evidence="10" id="KW-1185">Reference proteome</keyword>
<evidence type="ECO:0000256" key="2">
    <source>
        <dbReference type="ARBA" id="ARBA00022723"/>
    </source>
</evidence>
<feature type="compositionally biased region" description="Basic residues" evidence="7">
    <location>
        <begin position="43"/>
        <end position="53"/>
    </location>
</feature>
<dbReference type="SMART" id="SM00066">
    <property type="entry name" value="GAL4"/>
    <property type="match status" value="1"/>
</dbReference>
<dbReference type="InterPro" id="IPR051089">
    <property type="entry name" value="prtT"/>
</dbReference>
<dbReference type="EMBL" id="JBBXJM010000004">
    <property type="protein sequence ID" value="KAL1408101.1"/>
    <property type="molecule type" value="Genomic_DNA"/>
</dbReference>
<dbReference type="Gene3D" id="4.10.240.10">
    <property type="entry name" value="Zn(2)-C6 fungal-type DNA-binding domain"/>
    <property type="match status" value="1"/>
</dbReference>
<dbReference type="PROSITE" id="PS00463">
    <property type="entry name" value="ZN2_CY6_FUNGAL_1"/>
    <property type="match status" value="1"/>
</dbReference>
<evidence type="ECO:0000259" key="8">
    <source>
        <dbReference type="PROSITE" id="PS50048"/>
    </source>
</evidence>
<dbReference type="Pfam" id="PF00172">
    <property type="entry name" value="Zn_clus"/>
    <property type="match status" value="1"/>
</dbReference>
<dbReference type="PANTHER" id="PTHR31845:SF17">
    <property type="entry name" value="ZN(II)2CYS6 TRANSCRIPTION FACTOR (EUROFUNG)"/>
    <property type="match status" value="1"/>
</dbReference>
<evidence type="ECO:0000256" key="6">
    <source>
        <dbReference type="ARBA" id="ARBA00023242"/>
    </source>
</evidence>
<dbReference type="InterPro" id="IPR001138">
    <property type="entry name" value="Zn2Cys6_DnaBD"/>
</dbReference>
<keyword evidence="4" id="KW-0238">DNA-binding</keyword>
<dbReference type="RefSeq" id="XP_069208045.1">
    <property type="nucleotide sequence ID" value="XM_069353403.1"/>
</dbReference>
<evidence type="ECO:0000256" key="1">
    <source>
        <dbReference type="ARBA" id="ARBA00004123"/>
    </source>
</evidence>
<dbReference type="Pfam" id="PF04082">
    <property type="entry name" value="Fungal_trans"/>
    <property type="match status" value="1"/>
</dbReference>
<evidence type="ECO:0000256" key="5">
    <source>
        <dbReference type="ARBA" id="ARBA00023163"/>
    </source>
</evidence>
<reference evidence="9 10" key="1">
    <citation type="submission" date="2023-08" db="EMBL/GenBank/DDBJ databases">
        <title>Annotated Genome Sequence of Vanrija albida AlHP1.</title>
        <authorList>
            <person name="Herzog R."/>
        </authorList>
    </citation>
    <scope>NUCLEOTIDE SEQUENCE [LARGE SCALE GENOMIC DNA]</scope>
    <source>
        <strain evidence="9 10">AlHP1</strain>
    </source>
</reference>
<proteinExistence type="predicted"/>
<dbReference type="InterPro" id="IPR036864">
    <property type="entry name" value="Zn2-C6_fun-type_DNA-bd_sf"/>
</dbReference>
<comment type="caution">
    <text evidence="9">The sequence shown here is derived from an EMBL/GenBank/DDBJ whole genome shotgun (WGS) entry which is preliminary data.</text>
</comment>
<comment type="subcellular location">
    <subcellularLocation>
        <location evidence="1">Nucleus</location>
    </subcellularLocation>
</comment>
<dbReference type="GeneID" id="95985947"/>
<keyword evidence="3" id="KW-0805">Transcription regulation</keyword>
<feature type="region of interest" description="Disordered" evidence="7">
    <location>
        <begin position="43"/>
        <end position="109"/>
    </location>
</feature>
<feature type="domain" description="Zn(2)-C6 fungal-type" evidence="8">
    <location>
        <begin position="5"/>
        <end position="38"/>
    </location>
</feature>
<evidence type="ECO:0000256" key="7">
    <source>
        <dbReference type="SAM" id="MobiDB-lite"/>
    </source>
</evidence>
<evidence type="ECO:0000256" key="3">
    <source>
        <dbReference type="ARBA" id="ARBA00023015"/>
    </source>
</evidence>
<name>A0ABR3Q042_9TREE</name>
<evidence type="ECO:0000313" key="10">
    <source>
        <dbReference type="Proteomes" id="UP001565368"/>
    </source>
</evidence>
<dbReference type="PROSITE" id="PS50048">
    <property type="entry name" value="ZN2_CY6_FUNGAL_2"/>
    <property type="match status" value="1"/>
</dbReference>
<keyword evidence="6" id="KW-0539">Nucleus</keyword>
<keyword evidence="5" id="KW-0804">Transcription</keyword>
<sequence>MAITACVACRELKAKCIRANEGDKSCTRCTKLGTECQVIPRKLGRKLGSKNRPKNGPDDTAGPSAKSTHVSAHASSSGSPERKRRRTGSTPPLTPPHGEKVHPPADPTASSFGGMLNVLACVANQEPGSVQVCCGTGLVMIAPAIPTTTPKCLDRAAFLAEFSGSAASIDESHPYAGLAVLEEGLNEICRPGSPTHEVPGEDVVHQPIDQPRYDNWPEYDVVNGGFVTIAQAEDLLEVYWAKCNPVIRVLDPEIHTIAYMREKSALLTTACLAVAAQTLPTNESTLNLVHKLDRHAHHLIGQVSRHGFQSMEIVQAILIMITYLCGLKQHLTWALLSKAIGIAVELRLDVTPTPQWQVDEFVSRYHNASMERMKRNLQRTWMLLIDWDRATAFIRGRRPILHDHLCGSMPWLTEWCSQPVQLQRRILYRLASKEAFDFEDPEQQRIVHDMRCLRFVLLMTPYEHSLYTKGISGMVREQVLAAAIEVCKGAIPLLAGNEPTSGVNSVTCYRLYVISYTAFCTLRIIDASPMWGAIENLSSDIDLFHLSILGALAKRFLTLRAHMNVGTLSTALGRRLMNATRKLATTRFFGEEGHGAPGVGSTRTEDKIRAVEGGSAAVPETAGDAPPPGYNGPIFGDNGLMAMMDPQEVAFSFDFTHIGELFPFTEETFANYM</sequence>
<gene>
    <name evidence="9" type="ORF">Q8F55_004904</name>
</gene>
<evidence type="ECO:0000256" key="4">
    <source>
        <dbReference type="ARBA" id="ARBA00023125"/>
    </source>
</evidence>
<dbReference type="CDD" id="cd12148">
    <property type="entry name" value="fungal_TF_MHR"/>
    <property type="match status" value="1"/>
</dbReference>
<dbReference type="CDD" id="cd00067">
    <property type="entry name" value="GAL4"/>
    <property type="match status" value="1"/>
</dbReference>
<dbReference type="PANTHER" id="PTHR31845">
    <property type="entry name" value="FINGER DOMAIN PROTEIN, PUTATIVE-RELATED"/>
    <property type="match status" value="1"/>
</dbReference>
<dbReference type="Proteomes" id="UP001565368">
    <property type="component" value="Unassembled WGS sequence"/>
</dbReference>
<feature type="compositionally biased region" description="Polar residues" evidence="7">
    <location>
        <begin position="65"/>
        <end position="79"/>
    </location>
</feature>
<keyword evidence="2" id="KW-0479">Metal-binding</keyword>
<accession>A0ABR3Q042</accession>
<organism evidence="9 10">
    <name type="scientific">Vanrija albida</name>
    <dbReference type="NCBI Taxonomy" id="181172"/>
    <lineage>
        <taxon>Eukaryota</taxon>
        <taxon>Fungi</taxon>
        <taxon>Dikarya</taxon>
        <taxon>Basidiomycota</taxon>
        <taxon>Agaricomycotina</taxon>
        <taxon>Tremellomycetes</taxon>
        <taxon>Trichosporonales</taxon>
        <taxon>Trichosporonaceae</taxon>
        <taxon>Vanrija</taxon>
    </lineage>
</organism>